<accession>A0ABD3MQS2</accession>
<evidence type="ECO:0000256" key="6">
    <source>
        <dbReference type="SAM" id="MobiDB-lite"/>
    </source>
</evidence>
<protein>
    <recommendedName>
        <fullName evidence="8">Phosphatidic acid phosphatase type 2/haloperoxidase domain-containing protein</fullName>
    </recommendedName>
</protein>
<keyword evidence="4 7" id="KW-1133">Transmembrane helix</keyword>
<feature type="transmembrane region" description="Helical" evidence="7">
    <location>
        <begin position="347"/>
        <end position="366"/>
    </location>
</feature>
<evidence type="ECO:0000259" key="8">
    <source>
        <dbReference type="SMART" id="SM00014"/>
    </source>
</evidence>
<feature type="transmembrane region" description="Helical" evidence="7">
    <location>
        <begin position="266"/>
        <end position="284"/>
    </location>
</feature>
<dbReference type="Pfam" id="PF01569">
    <property type="entry name" value="PAP2"/>
    <property type="match status" value="1"/>
</dbReference>
<dbReference type="SUPFAM" id="SSF48317">
    <property type="entry name" value="Acid phosphatase/Vanadium-dependent haloperoxidase"/>
    <property type="match status" value="1"/>
</dbReference>
<dbReference type="InterPro" id="IPR036938">
    <property type="entry name" value="PAP2/HPO_sf"/>
</dbReference>
<keyword evidence="3 7" id="KW-0812">Transmembrane</keyword>
<dbReference type="InterPro" id="IPR043216">
    <property type="entry name" value="PAP-like"/>
</dbReference>
<feature type="compositionally biased region" description="Basic and acidic residues" evidence="6">
    <location>
        <begin position="40"/>
        <end position="50"/>
    </location>
</feature>
<dbReference type="EMBL" id="JALLAZ020001731">
    <property type="protein sequence ID" value="KAL3766366.1"/>
    <property type="molecule type" value="Genomic_DNA"/>
</dbReference>
<evidence type="ECO:0000256" key="7">
    <source>
        <dbReference type="SAM" id="Phobius"/>
    </source>
</evidence>
<dbReference type="InterPro" id="IPR000326">
    <property type="entry name" value="PAP2/HPO"/>
</dbReference>
<name>A0ABD3MQS2_9STRA</name>
<dbReference type="Gene3D" id="1.20.144.10">
    <property type="entry name" value="Phosphatidic acid phosphatase type 2/haloperoxidase"/>
    <property type="match status" value="1"/>
</dbReference>
<dbReference type="PANTHER" id="PTHR10165">
    <property type="entry name" value="LIPID PHOSPHATE PHOSPHATASE"/>
    <property type="match status" value="1"/>
</dbReference>
<sequence>MPMVPLLRHGSSILHIEEGSTSGASPAGSVSVSGSGSGADDDRVSYDNSKKQRPRGHFVVESSSISSSSYSVHVRSPREVLTSMYNDATMAMLLEFFASVSCFEFGVRGPTLFVLPLMGGMTMRDVPYQTTAAGDVLLDLSLTNVYVPKSDVVFPSERLWFISLWLPLSIVLLLGSFFPLAPSSRQQLASVDDNPPLPNMHAGSCAVLVSVGISEFVTQCAKFYVGRLRPNFYDMCGFDVSTLECTNGREMEMESRMSFPSGHSSLSFAGSVCLVLFFLGRIGLGKTYGGGGGGGGGGWGGRGGGGGVAMASWSRRATFVASFSPLSLSFWCATSRLVDNWHHPSDILAGSIVGAVSAFVSYHIWFPHVVSVHSGIPLSVISSAILEDDGSGDAGMTYSIGEKSLSVSSFNVA</sequence>
<keyword evidence="10" id="KW-1185">Reference proteome</keyword>
<comment type="similarity">
    <text evidence="2">Belongs to the PA-phosphatase related phosphoesterase family.</text>
</comment>
<proteinExistence type="inferred from homology"/>
<dbReference type="PANTHER" id="PTHR10165:SF35">
    <property type="entry name" value="RE23632P"/>
    <property type="match status" value="1"/>
</dbReference>
<evidence type="ECO:0000313" key="9">
    <source>
        <dbReference type="EMBL" id="KAL3766366.1"/>
    </source>
</evidence>
<comment type="subcellular location">
    <subcellularLocation>
        <location evidence="1">Membrane</location>
        <topology evidence="1">Multi-pass membrane protein</topology>
    </subcellularLocation>
</comment>
<dbReference type="GO" id="GO:0016020">
    <property type="term" value="C:membrane"/>
    <property type="evidence" value="ECO:0007669"/>
    <property type="project" value="UniProtKB-SubCell"/>
</dbReference>
<evidence type="ECO:0000313" key="10">
    <source>
        <dbReference type="Proteomes" id="UP001530315"/>
    </source>
</evidence>
<comment type="caution">
    <text evidence="9">The sequence shown here is derived from an EMBL/GenBank/DDBJ whole genome shotgun (WGS) entry which is preliminary data.</text>
</comment>
<gene>
    <name evidence="9" type="ORF">ACHAW5_000905</name>
</gene>
<evidence type="ECO:0000256" key="4">
    <source>
        <dbReference type="ARBA" id="ARBA00022989"/>
    </source>
</evidence>
<evidence type="ECO:0000256" key="5">
    <source>
        <dbReference type="ARBA" id="ARBA00023136"/>
    </source>
</evidence>
<dbReference type="Proteomes" id="UP001530315">
    <property type="component" value="Unassembled WGS sequence"/>
</dbReference>
<feature type="transmembrane region" description="Helical" evidence="7">
    <location>
        <begin position="159"/>
        <end position="181"/>
    </location>
</feature>
<reference evidence="9 10" key="1">
    <citation type="submission" date="2024-10" db="EMBL/GenBank/DDBJ databases">
        <title>Updated reference genomes for cyclostephanoid diatoms.</title>
        <authorList>
            <person name="Roberts W.R."/>
            <person name="Alverson A.J."/>
        </authorList>
    </citation>
    <scope>NUCLEOTIDE SEQUENCE [LARGE SCALE GENOMIC DNA]</scope>
    <source>
        <strain evidence="9 10">AJA276-08</strain>
    </source>
</reference>
<dbReference type="SMART" id="SM00014">
    <property type="entry name" value="acidPPc"/>
    <property type="match status" value="1"/>
</dbReference>
<feature type="region of interest" description="Disordered" evidence="6">
    <location>
        <begin position="18"/>
        <end position="58"/>
    </location>
</feature>
<feature type="domain" description="Phosphatidic acid phosphatase type 2/haloperoxidase" evidence="8">
    <location>
        <begin position="202"/>
        <end position="362"/>
    </location>
</feature>
<keyword evidence="5 7" id="KW-0472">Membrane</keyword>
<evidence type="ECO:0000256" key="2">
    <source>
        <dbReference type="ARBA" id="ARBA00008816"/>
    </source>
</evidence>
<organism evidence="9 10">
    <name type="scientific">Stephanodiscus triporus</name>
    <dbReference type="NCBI Taxonomy" id="2934178"/>
    <lineage>
        <taxon>Eukaryota</taxon>
        <taxon>Sar</taxon>
        <taxon>Stramenopiles</taxon>
        <taxon>Ochrophyta</taxon>
        <taxon>Bacillariophyta</taxon>
        <taxon>Coscinodiscophyceae</taxon>
        <taxon>Thalassiosirophycidae</taxon>
        <taxon>Stephanodiscales</taxon>
        <taxon>Stephanodiscaceae</taxon>
        <taxon>Stephanodiscus</taxon>
    </lineage>
</organism>
<evidence type="ECO:0000256" key="1">
    <source>
        <dbReference type="ARBA" id="ARBA00004141"/>
    </source>
</evidence>
<dbReference type="AlphaFoldDB" id="A0ABD3MQS2"/>
<evidence type="ECO:0000256" key="3">
    <source>
        <dbReference type="ARBA" id="ARBA00022692"/>
    </source>
</evidence>
<feature type="compositionally biased region" description="Low complexity" evidence="6">
    <location>
        <begin position="19"/>
        <end position="34"/>
    </location>
</feature>